<accession>A0A167R397</accession>
<dbReference type="GO" id="GO:0016891">
    <property type="term" value="F:RNA endonuclease activity producing 5'-phosphomonoesters, hydrolytic mechanism"/>
    <property type="evidence" value="ECO:0007669"/>
    <property type="project" value="TreeGrafter"/>
</dbReference>
<evidence type="ECO:0000256" key="4">
    <source>
        <dbReference type="ARBA" id="ARBA00022759"/>
    </source>
</evidence>
<protein>
    <submittedName>
        <fullName evidence="6">Endonuclease V</fullName>
    </submittedName>
</protein>
<reference evidence="6 7" key="1">
    <citation type="journal article" date="2016" name="Genome Announc.">
        <title>Complete Genome Sequence of a New Megavirus Family Member Isolated from an Inland Water Lake for the First Time in India.</title>
        <authorList>
            <person name="Chatterjee A."/>
            <person name="Ali F."/>
            <person name="Bange D."/>
            <person name="Kondabagil K."/>
        </authorList>
    </citation>
    <scope>NUCLEOTIDE SEQUENCE [LARGE SCALE GENOMIC DNA]</scope>
    <source>
        <strain evidence="6">1</strain>
    </source>
</reference>
<keyword evidence="7" id="KW-1185">Reference proteome</keyword>
<dbReference type="CDD" id="cd06559">
    <property type="entry name" value="Endonuclease_V"/>
    <property type="match status" value="1"/>
</dbReference>
<dbReference type="PANTHER" id="PTHR28511:SF1">
    <property type="entry name" value="ENDONUCLEASE V"/>
    <property type="match status" value="1"/>
</dbReference>
<dbReference type="Pfam" id="PF04493">
    <property type="entry name" value="Endonuclease_5"/>
    <property type="match status" value="1"/>
</dbReference>
<dbReference type="Proteomes" id="UP000241365">
    <property type="component" value="Segment"/>
</dbReference>
<dbReference type="InterPro" id="IPR007581">
    <property type="entry name" value="Endonuclease-V"/>
</dbReference>
<organism evidence="6 7">
    <name type="scientific">Powai lake megavirus</name>
    <dbReference type="NCBI Taxonomy" id="1842663"/>
    <lineage>
        <taxon>Viruses</taxon>
        <taxon>Varidnaviria</taxon>
        <taxon>Bamfordvirae</taxon>
        <taxon>Nucleocytoviricota</taxon>
        <taxon>Megaviricetes</taxon>
        <taxon>Imitervirales</taxon>
        <taxon>Mimiviridae</taxon>
        <taxon>Megamimivirinae</taxon>
        <taxon>Megavirus</taxon>
        <taxon>Megavirus powaiense</taxon>
    </lineage>
</organism>
<dbReference type="GO" id="GO:0006281">
    <property type="term" value="P:DNA repair"/>
    <property type="evidence" value="ECO:0007669"/>
    <property type="project" value="InterPro"/>
</dbReference>
<keyword evidence="3" id="KW-0540">Nuclease</keyword>
<evidence type="ECO:0000313" key="7">
    <source>
        <dbReference type="Proteomes" id="UP000241365"/>
    </source>
</evidence>
<keyword evidence="4 6" id="KW-0255">Endonuclease</keyword>
<evidence type="ECO:0000313" key="6">
    <source>
        <dbReference type="EMBL" id="ANB50261.1"/>
    </source>
</evidence>
<dbReference type="EMBL" id="KU877344">
    <property type="protein sequence ID" value="ANB50261.1"/>
    <property type="molecule type" value="Genomic_DNA"/>
</dbReference>
<dbReference type="KEGG" id="vg:80512623"/>
<dbReference type="Gene3D" id="3.30.2170.10">
    <property type="entry name" value="archaeoglobus fulgidus dsm 4304 superfamily"/>
    <property type="match status" value="1"/>
</dbReference>
<evidence type="ECO:0000256" key="3">
    <source>
        <dbReference type="ARBA" id="ARBA00022722"/>
    </source>
</evidence>
<name>A0A167R397_9VIRU</name>
<sequence>MLEISNEQKNIWIDYQTLIAKSIIQVDAIDVITLVGGLDISFDRVIENKACAYITIYDIQTKTIVYEDHEICYLDIPYVSGFLGLREVPVYQILLNRVKINKPNLYPHIVMVDGYGILHHRGAGSASQLGYELNLPTIGVGKTFLCLDDLHHLKKELKSRFKTECTYKGDHILLKGDSGKIYGAAIKTTNDSTNPLYVSIGHKISLETAINIVLKCCNYRIPEPIRNSDIKSKLYF</sequence>
<proteinExistence type="predicted"/>
<keyword evidence="2" id="KW-0963">Cytoplasm</keyword>
<dbReference type="RefSeq" id="YP_010776012.1">
    <property type="nucleotide sequence ID" value="NC_075034.1"/>
</dbReference>
<dbReference type="GO" id="GO:0003727">
    <property type="term" value="F:single-stranded RNA binding"/>
    <property type="evidence" value="ECO:0007669"/>
    <property type="project" value="TreeGrafter"/>
</dbReference>
<keyword evidence="5" id="KW-0378">Hydrolase</keyword>
<evidence type="ECO:0000256" key="2">
    <source>
        <dbReference type="ARBA" id="ARBA00022490"/>
    </source>
</evidence>
<dbReference type="GeneID" id="80512623"/>
<comment type="subcellular location">
    <subcellularLocation>
        <location evidence="1">Cytoplasm</location>
    </subcellularLocation>
</comment>
<evidence type="ECO:0000256" key="1">
    <source>
        <dbReference type="ARBA" id="ARBA00004496"/>
    </source>
</evidence>
<dbReference type="PANTHER" id="PTHR28511">
    <property type="entry name" value="ENDONUCLEASE V"/>
    <property type="match status" value="1"/>
</dbReference>
<evidence type="ECO:0000256" key="5">
    <source>
        <dbReference type="ARBA" id="ARBA00022801"/>
    </source>
</evidence>